<reference evidence="1" key="1">
    <citation type="submission" date="2019-02" db="EMBL/GenBank/DDBJ databases">
        <authorList>
            <person name="Gruber-Vodicka R. H."/>
            <person name="Seah K. B. B."/>
        </authorList>
    </citation>
    <scope>NUCLEOTIDE SEQUENCE</scope>
    <source>
        <strain evidence="2">BECK_DK161</strain>
        <strain evidence="1">BECK_DK47</strain>
    </source>
</reference>
<name>A0A450SRG8_9GAMM</name>
<dbReference type="Pfam" id="PF13310">
    <property type="entry name" value="Virulence_RhuM"/>
    <property type="match status" value="1"/>
</dbReference>
<dbReference type="EMBL" id="CAADEY010000152">
    <property type="protein sequence ID" value="VFJ66640.1"/>
    <property type="molecule type" value="Genomic_DNA"/>
</dbReference>
<organism evidence="1">
    <name type="scientific">Candidatus Kentrum sp. DK</name>
    <dbReference type="NCBI Taxonomy" id="2126562"/>
    <lineage>
        <taxon>Bacteria</taxon>
        <taxon>Pseudomonadati</taxon>
        <taxon>Pseudomonadota</taxon>
        <taxon>Gammaproteobacteria</taxon>
        <taxon>Candidatus Kentrum</taxon>
    </lineage>
</organism>
<sequence length="237" mass="27721">MLLYKTDDGRIRIETRMQDETIWLTINQMAELFGVDKSGISRHLKNIFESRELERHSVVANFATTASDGKTYQVEYFNLDAIISVGYRVNSIRGTQFRIWATGRLREYLVKGFTMDDQRLKEAGSSRYFEELLARIRDIRSSEVNAKVRLCSITRRKRAKKRSLHVVNEHFERVFNEVRGREMTFAYSSSEKVFWRKVWTSTPPVLITTPKANSPASFFSRCRTKCTGRPTATRRRN</sequence>
<proteinExistence type="predicted"/>
<protein>
    <submittedName>
        <fullName evidence="1">Virulence protein RhuM family protein</fullName>
    </submittedName>
</protein>
<dbReference type="InterPro" id="IPR011204">
    <property type="entry name" value="Virulence_RhuM-like"/>
</dbReference>
<dbReference type="AlphaFoldDB" id="A0A450SRG8"/>
<evidence type="ECO:0000313" key="2">
    <source>
        <dbReference type="EMBL" id="VFJ66640.1"/>
    </source>
</evidence>
<evidence type="ECO:0000313" key="1">
    <source>
        <dbReference type="EMBL" id="VFJ56502.1"/>
    </source>
</evidence>
<dbReference type="PANTHER" id="PTHR35810">
    <property type="entry name" value="CYTOPLASMIC PROTEIN-RELATED"/>
    <property type="match status" value="1"/>
</dbReference>
<gene>
    <name evidence="1" type="ORF">BECKDK2373B_GA0170837_10592</name>
    <name evidence="2" type="ORF">BECKDK2373C_GA0170839_11521</name>
</gene>
<dbReference type="PANTHER" id="PTHR35810:SF1">
    <property type="entry name" value="CYTOPLASMIC PROTEIN"/>
    <property type="match status" value="1"/>
</dbReference>
<dbReference type="EMBL" id="CAADEX010000059">
    <property type="protein sequence ID" value="VFJ56502.1"/>
    <property type="molecule type" value="Genomic_DNA"/>
</dbReference>
<accession>A0A450SRG8</accession>